<evidence type="ECO:0000256" key="2">
    <source>
        <dbReference type="SAM" id="Phobius"/>
    </source>
</evidence>
<sequence>MVRPAMSGEGRQPDRQPDDWDHQTDHQGFTNAAWSIPSYLLSGMAVYGGIGWLLDRWLGTSALLPIGILVGLGLALYLVYHRYGR</sequence>
<reference evidence="4" key="1">
    <citation type="submission" date="2016-10" db="EMBL/GenBank/DDBJ databases">
        <authorList>
            <person name="Varghese N."/>
            <person name="Submissions S."/>
        </authorList>
    </citation>
    <scope>NUCLEOTIDE SEQUENCE [LARGE SCALE GENOMIC DNA]</scope>
    <source>
        <strain evidence="4">DSM 43163</strain>
    </source>
</reference>
<evidence type="ECO:0000313" key="4">
    <source>
        <dbReference type="Proteomes" id="UP000236723"/>
    </source>
</evidence>
<feature type="region of interest" description="Disordered" evidence="1">
    <location>
        <begin position="1"/>
        <end position="26"/>
    </location>
</feature>
<proteinExistence type="predicted"/>
<dbReference type="AlphaFoldDB" id="A0A1H5VZ76"/>
<gene>
    <name evidence="3" type="ORF">SAMN04489712_102502</name>
</gene>
<keyword evidence="2" id="KW-0472">Membrane</keyword>
<protein>
    <submittedName>
        <fullName evidence="3">Putative F0F1-ATPase subunit Ca2+/Mg2+ transporter</fullName>
    </submittedName>
</protein>
<dbReference type="OrthoDB" id="5193039at2"/>
<keyword evidence="2" id="KW-1133">Transmembrane helix</keyword>
<keyword evidence="4" id="KW-1185">Reference proteome</keyword>
<name>A0A1H5VZ76_9ACTN</name>
<dbReference type="EMBL" id="FNVO01000002">
    <property type="protein sequence ID" value="SEF91867.1"/>
    <property type="molecule type" value="Genomic_DNA"/>
</dbReference>
<feature type="compositionally biased region" description="Basic and acidic residues" evidence="1">
    <location>
        <begin position="11"/>
        <end position="25"/>
    </location>
</feature>
<dbReference type="Proteomes" id="UP000236723">
    <property type="component" value="Unassembled WGS sequence"/>
</dbReference>
<dbReference type="InterPro" id="IPR032820">
    <property type="entry name" value="ATPase_put"/>
</dbReference>
<organism evidence="3 4">
    <name type="scientific">Thermomonospora echinospora</name>
    <dbReference type="NCBI Taxonomy" id="1992"/>
    <lineage>
        <taxon>Bacteria</taxon>
        <taxon>Bacillati</taxon>
        <taxon>Actinomycetota</taxon>
        <taxon>Actinomycetes</taxon>
        <taxon>Streptosporangiales</taxon>
        <taxon>Thermomonosporaceae</taxon>
        <taxon>Thermomonospora</taxon>
    </lineage>
</organism>
<accession>A0A1H5VZ76</accession>
<feature type="transmembrane region" description="Helical" evidence="2">
    <location>
        <begin position="60"/>
        <end position="80"/>
    </location>
</feature>
<feature type="transmembrane region" description="Helical" evidence="2">
    <location>
        <begin position="36"/>
        <end position="54"/>
    </location>
</feature>
<dbReference type="Pfam" id="PF09527">
    <property type="entry name" value="ATPase_gene1"/>
    <property type="match status" value="1"/>
</dbReference>
<evidence type="ECO:0000256" key="1">
    <source>
        <dbReference type="SAM" id="MobiDB-lite"/>
    </source>
</evidence>
<keyword evidence="2" id="KW-0812">Transmembrane</keyword>
<evidence type="ECO:0000313" key="3">
    <source>
        <dbReference type="EMBL" id="SEF91867.1"/>
    </source>
</evidence>